<dbReference type="InterPro" id="IPR038459">
    <property type="entry name" value="MT_TRM10-typ_sf"/>
</dbReference>
<evidence type="ECO:0000256" key="2">
    <source>
        <dbReference type="ARBA" id="ARBA00020451"/>
    </source>
</evidence>
<dbReference type="PANTHER" id="PTHR13563">
    <property type="entry name" value="TRNA (GUANINE-9-) METHYLTRANSFERASE"/>
    <property type="match status" value="1"/>
</dbReference>
<dbReference type="EC" id="2.1.1.221" evidence="1"/>
<evidence type="ECO:0000256" key="5">
    <source>
        <dbReference type="ARBA" id="ARBA00022691"/>
    </source>
</evidence>
<keyword evidence="3" id="KW-0489">Methyltransferase</keyword>
<evidence type="ECO:0000256" key="1">
    <source>
        <dbReference type="ARBA" id="ARBA00012797"/>
    </source>
</evidence>
<dbReference type="PANTHER" id="PTHR13563:SF13">
    <property type="entry name" value="TRNA METHYLTRANSFERASE 10 HOMOLOG A"/>
    <property type="match status" value="1"/>
</dbReference>
<feature type="region of interest" description="Disordered" evidence="9">
    <location>
        <begin position="1"/>
        <end position="105"/>
    </location>
</feature>
<sequence length="385" mass="43175">MSVEGDSDQVPDTVHEDARTQPEHTIDDPVLQEQTSDAPAAGSDQPLSKNAQRKLRKAERQATLKAARKLKDKEKKEEKKRKREEAIASGQPVSEPPRKRPRLPPVRQKRFNARIVVDLGFDDKMNEKEVMSLCNQMSYTYGANRKAPVMFANLAFSSLNGQTLKRMEEAFHGSYKHWRGVDWWSDGYEHLWKEQDAVPGENGSEMPSETKTTLATAPKESIVYLTADGDEEISELKEGETYIIGGIVDHNRYKNLCKDKAIEQGIRAARLPIGKYLSELPTRKVLTVNQVFDIMLTWLETGDWREAFWKKIPKRKFQGRERAADAGDETGDDVDGEAESDDGAHEDPTEVSDPFLEPITTAAGDVRQTKADASVAPPVSIGEPL</sequence>
<dbReference type="EMBL" id="KV417277">
    <property type="protein sequence ID" value="KZO98181.1"/>
    <property type="molecule type" value="Genomic_DNA"/>
</dbReference>
<gene>
    <name evidence="11" type="ORF">CALVIDRAFT_597162</name>
</gene>
<feature type="domain" description="SAM-dependent MTase TRM10-type" evidence="10">
    <location>
        <begin position="99"/>
        <end position="319"/>
    </location>
</feature>
<dbReference type="GO" id="GO:0005634">
    <property type="term" value="C:nucleus"/>
    <property type="evidence" value="ECO:0007669"/>
    <property type="project" value="TreeGrafter"/>
</dbReference>
<evidence type="ECO:0000313" key="12">
    <source>
        <dbReference type="Proteomes" id="UP000076738"/>
    </source>
</evidence>
<dbReference type="AlphaFoldDB" id="A0A167NXC8"/>
<organism evidence="11 12">
    <name type="scientific">Calocera viscosa (strain TUFC12733)</name>
    <dbReference type="NCBI Taxonomy" id="1330018"/>
    <lineage>
        <taxon>Eukaryota</taxon>
        <taxon>Fungi</taxon>
        <taxon>Dikarya</taxon>
        <taxon>Basidiomycota</taxon>
        <taxon>Agaricomycotina</taxon>
        <taxon>Dacrymycetes</taxon>
        <taxon>Dacrymycetales</taxon>
        <taxon>Dacrymycetaceae</taxon>
        <taxon>Calocera</taxon>
    </lineage>
</organism>
<evidence type="ECO:0000259" key="10">
    <source>
        <dbReference type="PROSITE" id="PS51675"/>
    </source>
</evidence>
<dbReference type="InterPro" id="IPR007356">
    <property type="entry name" value="tRNA_m1G_MeTrfase_euk"/>
</dbReference>
<evidence type="ECO:0000256" key="9">
    <source>
        <dbReference type="SAM" id="MobiDB-lite"/>
    </source>
</evidence>
<keyword evidence="12" id="KW-1185">Reference proteome</keyword>
<evidence type="ECO:0000313" key="11">
    <source>
        <dbReference type="EMBL" id="KZO98181.1"/>
    </source>
</evidence>
<dbReference type="STRING" id="1330018.A0A167NXC8"/>
<comment type="catalytic activity">
    <reaction evidence="8">
        <text>guanosine(9) in tRNA + S-adenosyl-L-methionine = N(1)-methylguanosine(9) in tRNA + S-adenosyl-L-homocysteine + H(+)</text>
        <dbReference type="Rhea" id="RHEA:43156"/>
        <dbReference type="Rhea" id="RHEA-COMP:10367"/>
        <dbReference type="Rhea" id="RHEA-COMP:10368"/>
        <dbReference type="ChEBI" id="CHEBI:15378"/>
        <dbReference type="ChEBI" id="CHEBI:57856"/>
        <dbReference type="ChEBI" id="CHEBI:59789"/>
        <dbReference type="ChEBI" id="CHEBI:73542"/>
        <dbReference type="ChEBI" id="CHEBI:74269"/>
        <dbReference type="EC" id="2.1.1.221"/>
    </reaction>
</comment>
<evidence type="ECO:0000256" key="6">
    <source>
        <dbReference type="ARBA" id="ARBA00031792"/>
    </source>
</evidence>
<evidence type="ECO:0000256" key="4">
    <source>
        <dbReference type="ARBA" id="ARBA00022679"/>
    </source>
</evidence>
<feature type="compositionally biased region" description="Basic and acidic residues" evidence="9">
    <location>
        <begin position="13"/>
        <end position="27"/>
    </location>
</feature>
<dbReference type="Proteomes" id="UP000076738">
    <property type="component" value="Unassembled WGS sequence"/>
</dbReference>
<dbReference type="PROSITE" id="PS51675">
    <property type="entry name" value="SAM_MT_TRM10"/>
    <property type="match status" value="1"/>
</dbReference>
<dbReference type="InterPro" id="IPR028564">
    <property type="entry name" value="MT_TRM10-typ"/>
</dbReference>
<reference evidence="11 12" key="1">
    <citation type="journal article" date="2016" name="Mol. Biol. Evol.">
        <title>Comparative Genomics of Early-Diverging Mushroom-Forming Fungi Provides Insights into the Origins of Lignocellulose Decay Capabilities.</title>
        <authorList>
            <person name="Nagy L.G."/>
            <person name="Riley R."/>
            <person name="Tritt A."/>
            <person name="Adam C."/>
            <person name="Daum C."/>
            <person name="Floudas D."/>
            <person name="Sun H."/>
            <person name="Yadav J.S."/>
            <person name="Pangilinan J."/>
            <person name="Larsson K.H."/>
            <person name="Matsuura K."/>
            <person name="Barry K."/>
            <person name="Labutti K."/>
            <person name="Kuo R."/>
            <person name="Ohm R.A."/>
            <person name="Bhattacharya S.S."/>
            <person name="Shirouzu T."/>
            <person name="Yoshinaga Y."/>
            <person name="Martin F.M."/>
            <person name="Grigoriev I.V."/>
            <person name="Hibbett D.S."/>
        </authorList>
    </citation>
    <scope>NUCLEOTIDE SEQUENCE [LARGE SCALE GENOMIC DNA]</scope>
    <source>
        <strain evidence="11 12">TUFC12733</strain>
    </source>
</reference>
<protein>
    <recommendedName>
        <fullName evidence="2">tRNA (guanine(9)-N1)-methyltransferase</fullName>
        <ecNumber evidence="1">2.1.1.221</ecNumber>
    </recommendedName>
    <alternativeName>
        <fullName evidence="7">tRNA methyltransferase 10</fullName>
    </alternativeName>
    <alternativeName>
        <fullName evidence="6">tRNA(m1G9)-methyltransferase</fullName>
    </alternativeName>
</protein>
<evidence type="ECO:0000256" key="8">
    <source>
        <dbReference type="ARBA" id="ARBA00048434"/>
    </source>
</evidence>
<keyword evidence="4" id="KW-0808">Transferase</keyword>
<dbReference type="GO" id="GO:0000049">
    <property type="term" value="F:tRNA binding"/>
    <property type="evidence" value="ECO:0007669"/>
    <property type="project" value="TreeGrafter"/>
</dbReference>
<dbReference type="CDD" id="cd18089">
    <property type="entry name" value="SPOUT_Trm10-like"/>
    <property type="match status" value="1"/>
</dbReference>
<feature type="region of interest" description="Disordered" evidence="9">
    <location>
        <begin position="319"/>
        <end position="385"/>
    </location>
</feature>
<dbReference type="Gene3D" id="3.40.1280.30">
    <property type="match status" value="1"/>
</dbReference>
<evidence type="ECO:0000256" key="3">
    <source>
        <dbReference type="ARBA" id="ARBA00022603"/>
    </source>
</evidence>
<name>A0A167NXC8_CALVF</name>
<keyword evidence="5" id="KW-0949">S-adenosyl-L-methionine</keyword>
<dbReference type="OrthoDB" id="278300at2759"/>
<proteinExistence type="predicted"/>
<accession>A0A167NXC8</accession>
<evidence type="ECO:0000256" key="7">
    <source>
        <dbReference type="ARBA" id="ARBA00032166"/>
    </source>
</evidence>
<dbReference type="GO" id="GO:0002939">
    <property type="term" value="P:tRNA N1-guanine methylation"/>
    <property type="evidence" value="ECO:0007669"/>
    <property type="project" value="TreeGrafter"/>
</dbReference>
<feature type="compositionally biased region" description="Acidic residues" evidence="9">
    <location>
        <begin position="326"/>
        <end position="341"/>
    </location>
</feature>
<dbReference type="GO" id="GO:0052905">
    <property type="term" value="F:tRNA (guanosine(9)-N1)-methyltransferase activity"/>
    <property type="evidence" value="ECO:0007669"/>
    <property type="project" value="UniProtKB-EC"/>
</dbReference>